<dbReference type="EMBL" id="JACHLK010000011">
    <property type="protein sequence ID" value="MBB6562246.1"/>
    <property type="molecule type" value="Genomic_DNA"/>
</dbReference>
<dbReference type="Gene3D" id="1.20.1420.60">
    <property type="match status" value="1"/>
</dbReference>
<dbReference type="RefSeq" id="WP_184862052.1">
    <property type="nucleotide sequence ID" value="NZ_JACHLK010000011.1"/>
</dbReference>
<evidence type="ECO:0000259" key="1">
    <source>
        <dbReference type="Pfam" id="PF14300"/>
    </source>
</evidence>
<reference evidence="2 3" key="1">
    <citation type="submission" date="2020-08" db="EMBL/GenBank/DDBJ databases">
        <title>Functional genomics of gut bacteria from endangered species of beetles.</title>
        <authorList>
            <person name="Carlos-Shanley C."/>
        </authorList>
    </citation>
    <scope>NUCLEOTIDE SEQUENCE [LARGE SCALE GENOMIC DNA]</scope>
    <source>
        <strain evidence="2 3">S00198</strain>
    </source>
</reference>
<evidence type="ECO:0000313" key="2">
    <source>
        <dbReference type="EMBL" id="MBB6562246.1"/>
    </source>
</evidence>
<dbReference type="AlphaFoldDB" id="A0A7X0UBC9"/>
<gene>
    <name evidence="2" type="ORF">HNP48_004955</name>
</gene>
<accession>A0A7X0UBC9</accession>
<dbReference type="Pfam" id="PF14300">
    <property type="entry name" value="DMP19"/>
    <property type="match status" value="1"/>
</dbReference>
<dbReference type="Proteomes" id="UP000575083">
    <property type="component" value="Unassembled WGS sequence"/>
</dbReference>
<feature type="domain" description="DNA mimic protein DMP19 C-terminal" evidence="1">
    <location>
        <begin position="22"/>
        <end position="117"/>
    </location>
</feature>
<protein>
    <recommendedName>
        <fullName evidence="1">DNA mimic protein DMP19 C-terminal domain-containing protein</fullName>
    </recommendedName>
</protein>
<keyword evidence="3" id="KW-1185">Reference proteome</keyword>
<dbReference type="InterPro" id="IPR025402">
    <property type="entry name" value="DMP19_C"/>
</dbReference>
<name>A0A7X0UBC9_9BURK</name>
<sequence>MGVSNSPTWKHLEDRWDQGFDTLMREEQEAIALWWLEAETMNGTLNQFYWNNAGDMALLARDGLRSLGMPITLAALESTLAHFGDAYPLDRDARMAMLEVIEAQHGTDVFTPASRIIQDLPEDFVQAAVDRLAVLYAQGGKPRCLSASNPASDT</sequence>
<evidence type="ECO:0000313" key="3">
    <source>
        <dbReference type="Proteomes" id="UP000575083"/>
    </source>
</evidence>
<comment type="caution">
    <text evidence="2">The sequence shown here is derived from an EMBL/GenBank/DDBJ whole genome shotgun (WGS) entry which is preliminary data.</text>
</comment>
<proteinExistence type="predicted"/>
<organism evidence="2 3">
    <name type="scientific">Acidovorax soli</name>
    <dbReference type="NCBI Taxonomy" id="592050"/>
    <lineage>
        <taxon>Bacteria</taxon>
        <taxon>Pseudomonadati</taxon>
        <taxon>Pseudomonadota</taxon>
        <taxon>Betaproteobacteria</taxon>
        <taxon>Burkholderiales</taxon>
        <taxon>Comamonadaceae</taxon>
        <taxon>Acidovorax</taxon>
    </lineage>
</organism>